<keyword evidence="1" id="KW-0472">Membrane</keyword>
<keyword evidence="1" id="KW-0812">Transmembrane</keyword>
<dbReference type="Proteomes" id="UP001303473">
    <property type="component" value="Unassembled WGS sequence"/>
</dbReference>
<gene>
    <name evidence="2" type="ORF">QBC46DRAFT_402591</name>
</gene>
<protein>
    <submittedName>
        <fullName evidence="2">Uncharacterized protein</fullName>
    </submittedName>
</protein>
<keyword evidence="3" id="KW-1185">Reference proteome</keyword>
<keyword evidence="1" id="KW-1133">Transmembrane helix</keyword>
<proteinExistence type="predicted"/>
<dbReference type="EMBL" id="MU853752">
    <property type="protein sequence ID" value="KAK3946222.1"/>
    <property type="molecule type" value="Genomic_DNA"/>
</dbReference>
<evidence type="ECO:0000256" key="1">
    <source>
        <dbReference type="SAM" id="Phobius"/>
    </source>
</evidence>
<feature type="transmembrane region" description="Helical" evidence="1">
    <location>
        <begin position="21"/>
        <end position="41"/>
    </location>
</feature>
<sequence length="144" mass="15379">MPQKICTVCCSFLKGGLLCAIIGRCLVLAFPALLLGLMSVFKVSSLSRNGLPSSLDRLARARIRAIYRYDDTSASAAAWAPHGACTFPWATRKPGISLTLIPTRVISTKHSDGKRFQTTFTTPRTADMAGASGRTLSNGSSSQI</sequence>
<dbReference type="AlphaFoldDB" id="A0AAN6NI04"/>
<evidence type="ECO:0000313" key="3">
    <source>
        <dbReference type="Proteomes" id="UP001303473"/>
    </source>
</evidence>
<evidence type="ECO:0000313" key="2">
    <source>
        <dbReference type="EMBL" id="KAK3946222.1"/>
    </source>
</evidence>
<organism evidence="2 3">
    <name type="scientific">Diplogelasinospora grovesii</name>
    <dbReference type="NCBI Taxonomy" id="303347"/>
    <lineage>
        <taxon>Eukaryota</taxon>
        <taxon>Fungi</taxon>
        <taxon>Dikarya</taxon>
        <taxon>Ascomycota</taxon>
        <taxon>Pezizomycotina</taxon>
        <taxon>Sordariomycetes</taxon>
        <taxon>Sordariomycetidae</taxon>
        <taxon>Sordariales</taxon>
        <taxon>Diplogelasinosporaceae</taxon>
        <taxon>Diplogelasinospora</taxon>
    </lineage>
</organism>
<accession>A0AAN6NI04</accession>
<comment type="caution">
    <text evidence="2">The sequence shown here is derived from an EMBL/GenBank/DDBJ whole genome shotgun (WGS) entry which is preliminary data.</text>
</comment>
<name>A0AAN6NI04_9PEZI</name>
<reference evidence="3" key="1">
    <citation type="journal article" date="2023" name="Mol. Phylogenet. Evol.">
        <title>Genome-scale phylogeny and comparative genomics of the fungal order Sordariales.</title>
        <authorList>
            <person name="Hensen N."/>
            <person name="Bonometti L."/>
            <person name="Westerberg I."/>
            <person name="Brannstrom I.O."/>
            <person name="Guillou S."/>
            <person name="Cros-Aarteil S."/>
            <person name="Calhoun S."/>
            <person name="Haridas S."/>
            <person name="Kuo A."/>
            <person name="Mondo S."/>
            <person name="Pangilinan J."/>
            <person name="Riley R."/>
            <person name="LaButti K."/>
            <person name="Andreopoulos B."/>
            <person name="Lipzen A."/>
            <person name="Chen C."/>
            <person name="Yan M."/>
            <person name="Daum C."/>
            <person name="Ng V."/>
            <person name="Clum A."/>
            <person name="Steindorff A."/>
            <person name="Ohm R.A."/>
            <person name="Martin F."/>
            <person name="Silar P."/>
            <person name="Natvig D.O."/>
            <person name="Lalanne C."/>
            <person name="Gautier V."/>
            <person name="Ament-Velasquez S.L."/>
            <person name="Kruys A."/>
            <person name="Hutchinson M.I."/>
            <person name="Powell A.J."/>
            <person name="Barry K."/>
            <person name="Miller A.N."/>
            <person name="Grigoriev I.V."/>
            <person name="Debuchy R."/>
            <person name="Gladieux P."/>
            <person name="Hiltunen Thoren M."/>
            <person name="Johannesson H."/>
        </authorList>
    </citation>
    <scope>NUCLEOTIDE SEQUENCE [LARGE SCALE GENOMIC DNA]</scope>
    <source>
        <strain evidence="3">CBS 340.73</strain>
    </source>
</reference>